<feature type="chain" id="PRO_5020038530" description="Carboxylesterase type B domain-containing protein" evidence="2">
    <location>
        <begin position="21"/>
        <end position="146"/>
    </location>
</feature>
<dbReference type="Proteomes" id="UP000299102">
    <property type="component" value="Unassembled WGS sequence"/>
</dbReference>
<comment type="caution">
    <text evidence="4">The sequence shown here is derived from an EMBL/GenBank/DDBJ whole genome shotgun (WGS) entry which is preliminary data.</text>
</comment>
<feature type="signal peptide" evidence="2">
    <location>
        <begin position="1"/>
        <end position="20"/>
    </location>
</feature>
<organism evidence="4 5">
    <name type="scientific">Eumeta variegata</name>
    <name type="common">Bagworm moth</name>
    <name type="synonym">Eumeta japonica</name>
    <dbReference type="NCBI Taxonomy" id="151549"/>
    <lineage>
        <taxon>Eukaryota</taxon>
        <taxon>Metazoa</taxon>
        <taxon>Ecdysozoa</taxon>
        <taxon>Arthropoda</taxon>
        <taxon>Hexapoda</taxon>
        <taxon>Insecta</taxon>
        <taxon>Pterygota</taxon>
        <taxon>Neoptera</taxon>
        <taxon>Endopterygota</taxon>
        <taxon>Lepidoptera</taxon>
        <taxon>Glossata</taxon>
        <taxon>Ditrysia</taxon>
        <taxon>Tineoidea</taxon>
        <taxon>Psychidae</taxon>
        <taxon>Oiketicinae</taxon>
        <taxon>Eumeta</taxon>
    </lineage>
</organism>
<evidence type="ECO:0000313" key="5">
    <source>
        <dbReference type="Proteomes" id="UP000299102"/>
    </source>
</evidence>
<keyword evidence="1" id="KW-0325">Glycoprotein</keyword>
<dbReference type="AlphaFoldDB" id="A0A4C2ABL7"/>
<dbReference type="SUPFAM" id="SSF53474">
    <property type="entry name" value="alpha/beta-Hydrolases"/>
    <property type="match status" value="1"/>
</dbReference>
<evidence type="ECO:0000313" key="4">
    <source>
        <dbReference type="EMBL" id="GBP97508.1"/>
    </source>
</evidence>
<gene>
    <name evidence="4" type="ORF">EVAR_69748_1</name>
</gene>
<accession>A0A4C2ABL7</accession>
<dbReference type="OrthoDB" id="3200163at2759"/>
<evidence type="ECO:0000259" key="3">
    <source>
        <dbReference type="Pfam" id="PF00135"/>
    </source>
</evidence>
<dbReference type="Gene3D" id="3.40.50.1820">
    <property type="entry name" value="alpha/beta hydrolase"/>
    <property type="match status" value="1"/>
</dbReference>
<dbReference type="EMBL" id="BGZK01002944">
    <property type="protein sequence ID" value="GBP97508.1"/>
    <property type="molecule type" value="Genomic_DNA"/>
</dbReference>
<keyword evidence="2" id="KW-0732">Signal</keyword>
<name>A0A4C2ABL7_EUMVA</name>
<keyword evidence="5" id="KW-1185">Reference proteome</keyword>
<dbReference type="InterPro" id="IPR029058">
    <property type="entry name" value="AB_hydrolase_fold"/>
</dbReference>
<dbReference type="InterPro" id="IPR002018">
    <property type="entry name" value="CarbesteraseB"/>
</dbReference>
<proteinExistence type="predicted"/>
<reference evidence="4 5" key="1">
    <citation type="journal article" date="2019" name="Commun. Biol.">
        <title>The bagworm genome reveals a unique fibroin gene that provides high tensile strength.</title>
        <authorList>
            <person name="Kono N."/>
            <person name="Nakamura H."/>
            <person name="Ohtoshi R."/>
            <person name="Tomita M."/>
            <person name="Numata K."/>
            <person name="Arakawa K."/>
        </authorList>
    </citation>
    <scope>NUCLEOTIDE SEQUENCE [LARGE SCALE GENOMIC DNA]</scope>
</reference>
<dbReference type="Pfam" id="PF00135">
    <property type="entry name" value="COesterase"/>
    <property type="match status" value="1"/>
</dbReference>
<evidence type="ECO:0000256" key="1">
    <source>
        <dbReference type="ARBA" id="ARBA00023180"/>
    </source>
</evidence>
<protein>
    <recommendedName>
        <fullName evidence="3">Carboxylesterase type B domain-containing protein</fullName>
    </recommendedName>
</protein>
<feature type="domain" description="Carboxylesterase type B" evidence="3">
    <location>
        <begin position="29"/>
        <end position="67"/>
    </location>
</feature>
<evidence type="ECO:0000256" key="2">
    <source>
        <dbReference type="SAM" id="SignalP"/>
    </source>
</evidence>
<sequence length="146" mass="16545">MLRTAYVSVLLHVVACLVQNEKLRSQASRLVYLDQGTVRGYKVTNSNFYAFYSIPYATAPTGSLKFKCHNKIMKDFWDLTRFVRRGFGNVTNLIESRSLHVRRGSRLGSTTLSNLPKQIEDLAYTPHAGQTGWGGIYGSNFTDLFR</sequence>